<keyword evidence="3" id="KW-0328">Glycosyltransferase</keyword>
<name>A0ABW5DL78_9PROT</name>
<dbReference type="Pfam" id="PF03734">
    <property type="entry name" value="YkuD"/>
    <property type="match status" value="1"/>
</dbReference>
<organism evidence="13 14">
    <name type="scientific">Lacibacterium aquatile</name>
    <dbReference type="NCBI Taxonomy" id="1168082"/>
    <lineage>
        <taxon>Bacteria</taxon>
        <taxon>Pseudomonadati</taxon>
        <taxon>Pseudomonadota</taxon>
        <taxon>Alphaproteobacteria</taxon>
        <taxon>Rhodospirillales</taxon>
        <taxon>Rhodospirillaceae</taxon>
    </lineage>
</organism>
<evidence type="ECO:0000256" key="7">
    <source>
        <dbReference type="ARBA" id="ARBA00022984"/>
    </source>
</evidence>
<dbReference type="InterPro" id="IPR050979">
    <property type="entry name" value="LD-transpeptidase"/>
</dbReference>
<feature type="compositionally biased region" description="Low complexity" evidence="10">
    <location>
        <begin position="93"/>
        <end position="112"/>
    </location>
</feature>
<evidence type="ECO:0000256" key="6">
    <source>
        <dbReference type="ARBA" id="ARBA00022960"/>
    </source>
</evidence>
<evidence type="ECO:0000313" key="13">
    <source>
        <dbReference type="EMBL" id="MFD2261664.1"/>
    </source>
</evidence>
<keyword evidence="6 9" id="KW-0133">Cell shape</keyword>
<feature type="active site" description="Nucleophile" evidence="9">
    <location>
        <position position="326"/>
    </location>
</feature>
<evidence type="ECO:0000256" key="3">
    <source>
        <dbReference type="ARBA" id="ARBA00022676"/>
    </source>
</evidence>
<dbReference type="InterPro" id="IPR038063">
    <property type="entry name" value="Transpep_catalytic_dom"/>
</dbReference>
<keyword evidence="11" id="KW-0812">Transmembrane</keyword>
<evidence type="ECO:0000256" key="11">
    <source>
        <dbReference type="SAM" id="Phobius"/>
    </source>
</evidence>
<accession>A0ABW5DL78</accession>
<comment type="pathway">
    <text evidence="1 9">Cell wall biogenesis; peptidoglycan biosynthesis.</text>
</comment>
<protein>
    <submittedName>
        <fullName evidence="13">L,D-transpeptidase</fullName>
        <ecNumber evidence="13">2.3.2.-</ecNumber>
    </submittedName>
</protein>
<feature type="compositionally biased region" description="Pro residues" evidence="10">
    <location>
        <begin position="169"/>
        <end position="185"/>
    </location>
</feature>
<comment type="similarity">
    <text evidence="2">Belongs to the YkuD family.</text>
</comment>
<evidence type="ECO:0000259" key="12">
    <source>
        <dbReference type="PROSITE" id="PS52029"/>
    </source>
</evidence>
<feature type="region of interest" description="Disordered" evidence="10">
    <location>
        <begin position="166"/>
        <end position="213"/>
    </location>
</feature>
<keyword evidence="4 13" id="KW-0808">Transferase</keyword>
<evidence type="ECO:0000256" key="2">
    <source>
        <dbReference type="ARBA" id="ARBA00005992"/>
    </source>
</evidence>
<dbReference type="EC" id="2.3.2.-" evidence="13"/>
<dbReference type="InterPro" id="IPR005490">
    <property type="entry name" value="LD_TPept_cat_dom"/>
</dbReference>
<feature type="active site" description="Proton donor/acceptor" evidence="9">
    <location>
        <position position="310"/>
    </location>
</feature>
<proteinExistence type="inferred from homology"/>
<dbReference type="GO" id="GO:0016746">
    <property type="term" value="F:acyltransferase activity"/>
    <property type="evidence" value="ECO:0007669"/>
    <property type="project" value="UniProtKB-KW"/>
</dbReference>
<evidence type="ECO:0000256" key="10">
    <source>
        <dbReference type="SAM" id="MobiDB-lite"/>
    </source>
</evidence>
<evidence type="ECO:0000256" key="4">
    <source>
        <dbReference type="ARBA" id="ARBA00022679"/>
    </source>
</evidence>
<keyword evidence="11" id="KW-0472">Membrane</keyword>
<evidence type="ECO:0000256" key="9">
    <source>
        <dbReference type="PROSITE-ProRule" id="PRU01373"/>
    </source>
</evidence>
<keyword evidence="11" id="KW-1133">Transmembrane helix</keyword>
<dbReference type="Gene3D" id="2.40.440.10">
    <property type="entry name" value="L,D-transpeptidase catalytic domain-like"/>
    <property type="match status" value="1"/>
</dbReference>
<keyword evidence="14" id="KW-1185">Reference proteome</keyword>
<keyword evidence="13" id="KW-0012">Acyltransferase</keyword>
<sequence length="367" mass="37941">MSTRNTLIFAGLWTLAAAFVGGTGLLIWQDRNTQTIDPETVVHYGYRGAPEDRPGAEEQPLIAATPQAQPAQPPQEPPPAAAMAPAPTPPASVPSAPAPLASTPVPQAAPPAARAIAPIEASRNLPPAPPAPRLDPVPVHLIPEPGAVPPVPSLMPRSAPLPEAVPITVTPPAPPAAPTPAPAAPAPQSLAVTPAPSSPLPHTDGAPPLNTAQAHPAPGYIVISVPQRKLRYFPADGSEPVTYPVAIGRERSIIPFGVSEVVRKRRNPTWHPTPTMRKSDPSLPVSVPPGPRNPLGAFALDLGWTYYAIHGTNDPRSIGRAASSGCFRMHPDHIAALFPTVPVGTKVEVIDAPLPATAPPPSAHPAA</sequence>
<dbReference type="RefSeq" id="WP_379874580.1">
    <property type="nucleotide sequence ID" value="NZ_JBHUIP010000003.1"/>
</dbReference>
<keyword evidence="7 9" id="KW-0573">Peptidoglycan synthesis</keyword>
<dbReference type="Proteomes" id="UP001597295">
    <property type="component" value="Unassembled WGS sequence"/>
</dbReference>
<evidence type="ECO:0000256" key="5">
    <source>
        <dbReference type="ARBA" id="ARBA00022801"/>
    </source>
</evidence>
<dbReference type="SUPFAM" id="SSF141523">
    <property type="entry name" value="L,D-transpeptidase catalytic domain-like"/>
    <property type="match status" value="1"/>
</dbReference>
<feature type="domain" description="L,D-TPase catalytic" evidence="12">
    <location>
        <begin position="219"/>
        <end position="350"/>
    </location>
</feature>
<evidence type="ECO:0000256" key="1">
    <source>
        <dbReference type="ARBA" id="ARBA00004752"/>
    </source>
</evidence>
<gene>
    <name evidence="13" type="ORF">ACFSM5_02115</name>
</gene>
<dbReference type="PANTHER" id="PTHR30582">
    <property type="entry name" value="L,D-TRANSPEPTIDASE"/>
    <property type="match status" value="1"/>
</dbReference>
<feature type="compositionally biased region" description="Pro residues" evidence="10">
    <location>
        <begin position="71"/>
        <end position="92"/>
    </location>
</feature>
<evidence type="ECO:0000313" key="14">
    <source>
        <dbReference type="Proteomes" id="UP001597295"/>
    </source>
</evidence>
<evidence type="ECO:0000256" key="8">
    <source>
        <dbReference type="ARBA" id="ARBA00023316"/>
    </source>
</evidence>
<comment type="caution">
    <text evidence="13">The sequence shown here is derived from an EMBL/GenBank/DDBJ whole genome shotgun (WGS) entry which is preliminary data.</text>
</comment>
<dbReference type="PANTHER" id="PTHR30582:SF24">
    <property type="entry name" value="L,D-TRANSPEPTIDASE ERFK_SRFK-RELATED"/>
    <property type="match status" value="1"/>
</dbReference>
<feature type="transmembrane region" description="Helical" evidence="11">
    <location>
        <begin position="7"/>
        <end position="28"/>
    </location>
</feature>
<dbReference type="EMBL" id="JBHUIP010000003">
    <property type="protein sequence ID" value="MFD2261664.1"/>
    <property type="molecule type" value="Genomic_DNA"/>
</dbReference>
<keyword evidence="5" id="KW-0378">Hydrolase</keyword>
<keyword evidence="8 9" id="KW-0961">Cell wall biogenesis/degradation</keyword>
<feature type="region of interest" description="Disordered" evidence="10">
    <location>
        <begin position="65"/>
        <end position="112"/>
    </location>
</feature>
<dbReference type="CDD" id="cd16913">
    <property type="entry name" value="YkuD_like"/>
    <property type="match status" value="1"/>
</dbReference>
<reference evidence="14" key="1">
    <citation type="journal article" date="2019" name="Int. J. Syst. Evol. Microbiol.">
        <title>The Global Catalogue of Microorganisms (GCM) 10K type strain sequencing project: providing services to taxonomists for standard genome sequencing and annotation.</title>
        <authorList>
            <consortium name="The Broad Institute Genomics Platform"/>
            <consortium name="The Broad Institute Genome Sequencing Center for Infectious Disease"/>
            <person name="Wu L."/>
            <person name="Ma J."/>
        </authorList>
    </citation>
    <scope>NUCLEOTIDE SEQUENCE [LARGE SCALE GENOMIC DNA]</scope>
    <source>
        <strain evidence="14">CGMCC 1.19062</strain>
    </source>
</reference>
<dbReference type="PROSITE" id="PS52029">
    <property type="entry name" value="LD_TPASE"/>
    <property type="match status" value="1"/>
</dbReference>